<dbReference type="PIRSF" id="PIRSF001357">
    <property type="entry name" value="DeoC"/>
    <property type="match status" value="1"/>
</dbReference>
<comment type="subcellular location">
    <subcellularLocation>
        <location evidence="7">Cytoplasm</location>
    </subcellularLocation>
</comment>
<dbReference type="Proteomes" id="UP000185812">
    <property type="component" value="Unassembled WGS sequence"/>
</dbReference>
<keyword evidence="3 7" id="KW-0456">Lyase</keyword>
<dbReference type="CDD" id="cd00959">
    <property type="entry name" value="DeoC"/>
    <property type="match status" value="1"/>
</dbReference>
<dbReference type="GO" id="GO:0009264">
    <property type="term" value="P:deoxyribonucleotide catabolic process"/>
    <property type="evidence" value="ECO:0007669"/>
    <property type="project" value="UniProtKB-UniRule"/>
</dbReference>
<comment type="catalytic activity">
    <reaction evidence="5 7">
        <text>2-deoxy-D-ribose 5-phosphate = D-glyceraldehyde 3-phosphate + acetaldehyde</text>
        <dbReference type="Rhea" id="RHEA:12821"/>
        <dbReference type="ChEBI" id="CHEBI:15343"/>
        <dbReference type="ChEBI" id="CHEBI:59776"/>
        <dbReference type="ChEBI" id="CHEBI:62877"/>
        <dbReference type="EC" id="4.1.2.4"/>
    </reaction>
</comment>
<reference evidence="9" key="1">
    <citation type="submission" date="2016-11" db="EMBL/GenBank/DDBJ databases">
        <authorList>
            <person name="Varghese N."/>
            <person name="Submissions S."/>
        </authorList>
    </citation>
    <scope>NUCLEOTIDE SEQUENCE [LARGE SCALE GENOMIC DNA]</scope>
    <source>
        <strain evidence="9">DSM 22212</strain>
    </source>
</reference>
<organism evidence="8 9">
    <name type="scientific">Rhodothermus profundi</name>
    <dbReference type="NCBI Taxonomy" id="633813"/>
    <lineage>
        <taxon>Bacteria</taxon>
        <taxon>Pseudomonadati</taxon>
        <taxon>Rhodothermota</taxon>
        <taxon>Rhodothermia</taxon>
        <taxon>Rhodothermales</taxon>
        <taxon>Rhodothermaceae</taxon>
        <taxon>Rhodothermus</taxon>
    </lineage>
</organism>
<dbReference type="UniPathway" id="UPA00002">
    <property type="reaction ID" value="UER00468"/>
</dbReference>
<gene>
    <name evidence="7" type="primary">deoC</name>
    <name evidence="8" type="ORF">SAMN04488087_2309</name>
</gene>
<dbReference type="GO" id="GO:0016052">
    <property type="term" value="P:carbohydrate catabolic process"/>
    <property type="evidence" value="ECO:0007669"/>
    <property type="project" value="TreeGrafter"/>
</dbReference>
<dbReference type="Pfam" id="PF01791">
    <property type="entry name" value="DeoC"/>
    <property type="match status" value="1"/>
</dbReference>
<evidence type="ECO:0000256" key="2">
    <source>
        <dbReference type="ARBA" id="ARBA00022490"/>
    </source>
</evidence>
<dbReference type="InterPro" id="IPR013785">
    <property type="entry name" value="Aldolase_TIM"/>
</dbReference>
<feature type="active site" description="Proton donor/acceptor" evidence="7">
    <location>
        <position position="192"/>
    </location>
</feature>
<dbReference type="SMART" id="SM01133">
    <property type="entry name" value="DeoC"/>
    <property type="match status" value="1"/>
</dbReference>
<name>A0A1M6WF86_9BACT</name>
<accession>A0A1M6WF86</accession>
<dbReference type="AlphaFoldDB" id="A0A1M6WF86"/>
<evidence type="ECO:0000256" key="7">
    <source>
        <dbReference type="HAMAP-Rule" id="MF_00114"/>
    </source>
</evidence>
<comment type="function">
    <text evidence="6 7">Catalyzes a reversible aldol reaction between acetaldehyde and D-glyceraldehyde 3-phosphate to generate 2-deoxy-D-ribose 5-phosphate.</text>
</comment>
<evidence type="ECO:0000313" key="9">
    <source>
        <dbReference type="Proteomes" id="UP000185812"/>
    </source>
</evidence>
<evidence type="ECO:0000256" key="1">
    <source>
        <dbReference type="ARBA" id="ARBA00010936"/>
    </source>
</evidence>
<dbReference type="RefSeq" id="WP_072716122.1">
    <property type="nucleotide sequence ID" value="NZ_FRAU01000008.1"/>
</dbReference>
<evidence type="ECO:0000313" key="8">
    <source>
        <dbReference type="EMBL" id="SHK92430.1"/>
    </source>
</evidence>
<evidence type="ECO:0000256" key="5">
    <source>
        <dbReference type="ARBA" id="ARBA00048791"/>
    </source>
</evidence>
<dbReference type="GO" id="GO:0006018">
    <property type="term" value="P:2-deoxyribose 1-phosphate catabolic process"/>
    <property type="evidence" value="ECO:0007669"/>
    <property type="project" value="UniProtKB-UniRule"/>
</dbReference>
<dbReference type="Gene3D" id="3.20.20.70">
    <property type="entry name" value="Aldolase class I"/>
    <property type="match status" value="1"/>
</dbReference>
<dbReference type="InterPro" id="IPR011343">
    <property type="entry name" value="DeoC"/>
</dbReference>
<dbReference type="InterPro" id="IPR028581">
    <property type="entry name" value="DeoC_typeI"/>
</dbReference>
<evidence type="ECO:0000256" key="6">
    <source>
        <dbReference type="ARBA" id="ARBA00056337"/>
    </source>
</evidence>
<dbReference type="NCBIfam" id="TIGR00126">
    <property type="entry name" value="deoC"/>
    <property type="match status" value="1"/>
</dbReference>
<keyword evidence="4 7" id="KW-0704">Schiff base</keyword>
<proteinExistence type="inferred from homology"/>
<comment type="pathway">
    <text evidence="7">Carbohydrate degradation; 2-deoxy-D-ribose 1-phosphate degradation; D-glyceraldehyde 3-phosphate and acetaldehyde from 2-deoxy-alpha-D-ribose 1-phosphate: step 2/2.</text>
</comment>
<feature type="active site" description="Schiff-base intermediate with acetaldehyde" evidence="7">
    <location>
        <position position="163"/>
    </location>
</feature>
<dbReference type="GO" id="GO:0004139">
    <property type="term" value="F:deoxyribose-phosphate aldolase activity"/>
    <property type="evidence" value="ECO:0007669"/>
    <property type="project" value="UniProtKB-UniRule"/>
</dbReference>
<sequence>MTPRELARLIDHTALKPDTTDARIRALCDEARRYGFAAVCVNPCYVPLAADLLRDSSVAVCTVIGFPLGANRTATKAAEAAQAIQDGAAELDMVLNIGLLKSGRLQEVLEDIRAVVSIAHQAPPPAGRERVLVKVILETALLTDAEKETACRLALEAEADFVKTSTGFAGGGATVSDVKLMRRVVGSRMGVKAAGGIRTRAQAEALVAAGANRLGTSAGVALVTGEAIASERY</sequence>
<dbReference type="EMBL" id="FRAU01000008">
    <property type="protein sequence ID" value="SHK92430.1"/>
    <property type="molecule type" value="Genomic_DNA"/>
</dbReference>
<dbReference type="PANTHER" id="PTHR10889">
    <property type="entry name" value="DEOXYRIBOSE-PHOSPHATE ALDOLASE"/>
    <property type="match status" value="1"/>
</dbReference>
<evidence type="ECO:0000256" key="4">
    <source>
        <dbReference type="ARBA" id="ARBA00023270"/>
    </source>
</evidence>
<dbReference type="FunFam" id="3.20.20.70:FF:000044">
    <property type="entry name" value="Deoxyribose-phosphate aldolase"/>
    <property type="match status" value="1"/>
</dbReference>
<protein>
    <recommendedName>
        <fullName evidence="7">Deoxyribose-phosphate aldolase</fullName>
        <shortName evidence="7">DERA</shortName>
        <ecNumber evidence="7">4.1.2.4</ecNumber>
    </recommendedName>
    <alternativeName>
        <fullName evidence="7">2-deoxy-D-ribose 5-phosphate aldolase</fullName>
    </alternativeName>
    <alternativeName>
        <fullName evidence="7">Phosphodeoxyriboaldolase</fullName>
        <shortName evidence="7">Deoxyriboaldolase</shortName>
    </alternativeName>
</protein>
<dbReference type="PANTHER" id="PTHR10889:SF1">
    <property type="entry name" value="DEOXYRIBOSE-PHOSPHATE ALDOLASE"/>
    <property type="match status" value="1"/>
</dbReference>
<dbReference type="OrthoDB" id="9778711at2"/>
<dbReference type="HAMAP" id="MF_00114">
    <property type="entry name" value="DeoC_type1"/>
    <property type="match status" value="1"/>
</dbReference>
<keyword evidence="2 7" id="KW-0963">Cytoplasm</keyword>
<comment type="similarity">
    <text evidence="1 7">Belongs to the DeoC/FbaB aldolase family. DeoC type 1 subfamily.</text>
</comment>
<evidence type="ECO:0000256" key="3">
    <source>
        <dbReference type="ARBA" id="ARBA00023239"/>
    </source>
</evidence>
<keyword evidence="9" id="KW-1185">Reference proteome</keyword>
<dbReference type="SUPFAM" id="SSF51569">
    <property type="entry name" value="Aldolase"/>
    <property type="match status" value="1"/>
</dbReference>
<feature type="active site" description="Proton donor/acceptor" evidence="7">
    <location>
        <position position="92"/>
    </location>
</feature>
<dbReference type="STRING" id="633813.SAMN04488087_2309"/>
<dbReference type="InterPro" id="IPR002915">
    <property type="entry name" value="DeoC/FbaB/LacD_aldolase"/>
</dbReference>
<dbReference type="EC" id="4.1.2.4" evidence="7"/>
<dbReference type="GO" id="GO:0005737">
    <property type="term" value="C:cytoplasm"/>
    <property type="evidence" value="ECO:0007669"/>
    <property type="project" value="UniProtKB-SubCell"/>
</dbReference>